<keyword evidence="2" id="KW-0436">Ligase</keyword>
<dbReference type="PRINTS" id="PR01042">
    <property type="entry name" value="TRNASYNTHASP"/>
</dbReference>
<keyword evidence="3" id="KW-0547">Nucleotide-binding</keyword>
<evidence type="ECO:0000256" key="3">
    <source>
        <dbReference type="ARBA" id="ARBA00022741"/>
    </source>
</evidence>
<dbReference type="HAMAP" id="MF_00044">
    <property type="entry name" value="Asp_tRNA_synth_type1"/>
    <property type="match status" value="1"/>
</dbReference>
<dbReference type="InterPro" id="IPR004115">
    <property type="entry name" value="GAD-like_sf"/>
</dbReference>
<dbReference type="SUPFAM" id="SSF55681">
    <property type="entry name" value="Class II aaRS and biotin synthetases"/>
    <property type="match status" value="1"/>
</dbReference>
<name>A0A381YLQ1_9ZZZZ</name>
<dbReference type="InterPro" id="IPR029351">
    <property type="entry name" value="GAD_dom"/>
</dbReference>
<dbReference type="InterPro" id="IPR045864">
    <property type="entry name" value="aa-tRNA-synth_II/BPL/LPL"/>
</dbReference>
<evidence type="ECO:0000256" key="5">
    <source>
        <dbReference type="ARBA" id="ARBA00022917"/>
    </source>
</evidence>
<dbReference type="GO" id="GO:0004815">
    <property type="term" value="F:aspartate-tRNA ligase activity"/>
    <property type="evidence" value="ECO:0007669"/>
    <property type="project" value="TreeGrafter"/>
</dbReference>
<dbReference type="CDD" id="cd00777">
    <property type="entry name" value="AspRS_core"/>
    <property type="match status" value="1"/>
</dbReference>
<dbReference type="NCBIfam" id="TIGR00459">
    <property type="entry name" value="aspS_bact"/>
    <property type="match status" value="1"/>
</dbReference>
<dbReference type="GO" id="GO:0006422">
    <property type="term" value="P:aspartyl-tRNA aminoacylation"/>
    <property type="evidence" value="ECO:0007669"/>
    <property type="project" value="TreeGrafter"/>
</dbReference>
<dbReference type="Gene3D" id="2.40.50.140">
    <property type="entry name" value="Nucleic acid-binding proteins"/>
    <property type="match status" value="1"/>
</dbReference>
<comment type="similarity">
    <text evidence="1">Belongs to the class-II aminoacyl-tRNA synthetase family. Type 1 subfamily.</text>
</comment>
<evidence type="ECO:0000256" key="2">
    <source>
        <dbReference type="ARBA" id="ARBA00022598"/>
    </source>
</evidence>
<dbReference type="InterPro" id="IPR004364">
    <property type="entry name" value="Aa-tRNA-synt_II"/>
</dbReference>
<dbReference type="SUPFAM" id="SSF55261">
    <property type="entry name" value="GAD domain-like"/>
    <property type="match status" value="1"/>
</dbReference>
<proteinExistence type="inferred from homology"/>
<evidence type="ECO:0000256" key="1">
    <source>
        <dbReference type="ARBA" id="ARBA00006303"/>
    </source>
</evidence>
<dbReference type="InterPro" id="IPR004524">
    <property type="entry name" value="Asp-tRNA-ligase_1"/>
</dbReference>
<dbReference type="PANTHER" id="PTHR22594:SF5">
    <property type="entry name" value="ASPARTATE--TRNA LIGASE, MITOCHONDRIAL"/>
    <property type="match status" value="1"/>
</dbReference>
<keyword evidence="4" id="KW-0067">ATP-binding</keyword>
<dbReference type="Pfam" id="PF00152">
    <property type="entry name" value="tRNA-synt_2"/>
    <property type="match status" value="1"/>
</dbReference>
<dbReference type="PROSITE" id="PS50862">
    <property type="entry name" value="AA_TRNA_LIGASE_II"/>
    <property type="match status" value="1"/>
</dbReference>
<protein>
    <recommendedName>
        <fullName evidence="7">Aminoacyl-transfer RNA synthetases class-II family profile domain-containing protein</fullName>
    </recommendedName>
</protein>
<dbReference type="GO" id="GO:0005737">
    <property type="term" value="C:cytoplasm"/>
    <property type="evidence" value="ECO:0007669"/>
    <property type="project" value="InterPro"/>
</dbReference>
<dbReference type="Gene3D" id="3.30.930.10">
    <property type="entry name" value="Bira Bifunctional Protein, Domain 2"/>
    <property type="match status" value="1"/>
</dbReference>
<keyword evidence="6" id="KW-0030">Aminoacyl-tRNA synthetase</keyword>
<dbReference type="SUPFAM" id="SSF50249">
    <property type="entry name" value="Nucleic acid-binding proteins"/>
    <property type="match status" value="1"/>
</dbReference>
<dbReference type="InterPro" id="IPR047089">
    <property type="entry name" value="Asp-tRNA-ligase_1_N"/>
</dbReference>
<keyword evidence="5" id="KW-0648">Protein biosynthesis</keyword>
<dbReference type="AlphaFoldDB" id="A0A381YLQ1"/>
<dbReference type="PANTHER" id="PTHR22594">
    <property type="entry name" value="ASPARTYL/LYSYL-TRNA SYNTHETASE"/>
    <property type="match status" value="1"/>
</dbReference>
<feature type="domain" description="Aminoacyl-transfer RNA synthetases class-II family profile" evidence="7">
    <location>
        <begin position="143"/>
        <end position="552"/>
    </location>
</feature>
<organism evidence="8">
    <name type="scientific">marine metagenome</name>
    <dbReference type="NCBI Taxonomy" id="408172"/>
    <lineage>
        <taxon>unclassified sequences</taxon>
        <taxon>metagenomes</taxon>
        <taxon>ecological metagenomes</taxon>
    </lineage>
</organism>
<dbReference type="Gene3D" id="3.30.1360.30">
    <property type="entry name" value="GAD-like domain"/>
    <property type="match status" value="1"/>
</dbReference>
<dbReference type="GO" id="GO:0005524">
    <property type="term" value="F:ATP binding"/>
    <property type="evidence" value="ECO:0007669"/>
    <property type="project" value="UniProtKB-KW"/>
</dbReference>
<reference evidence="8" key="1">
    <citation type="submission" date="2018-05" db="EMBL/GenBank/DDBJ databases">
        <authorList>
            <person name="Lanie J.A."/>
            <person name="Ng W.-L."/>
            <person name="Kazmierczak K.M."/>
            <person name="Andrzejewski T.M."/>
            <person name="Davidsen T.M."/>
            <person name="Wayne K.J."/>
            <person name="Tettelin H."/>
            <person name="Glass J.I."/>
            <person name="Rusch D."/>
            <person name="Podicherti R."/>
            <person name="Tsui H.-C.T."/>
            <person name="Winkler M.E."/>
        </authorList>
    </citation>
    <scope>NUCLEOTIDE SEQUENCE</scope>
</reference>
<dbReference type="EMBL" id="UINC01018531">
    <property type="protein sequence ID" value="SVA77919.1"/>
    <property type="molecule type" value="Genomic_DNA"/>
</dbReference>
<sequence length="587" mass="67314">MLKRTHTCGELCKDDTGESVILNGWVNTIRLHGQVIFIDLRDRYGKTQIVFNSEDYSSDFDEIKKLSMEDVLSVSGKVQTRNEGAVNPDMFTGEIEVIISEMEMLNEAAPLPFVLSDRESSEEDLRLKYRYLELRMDELQRNLMIRHETYQATRHYLSEQNFIEMETPTLMKSTPEGARDYLVPSRIHHGKFYALPQSPQIYKQILMISGFDRYFQIVKCFRDEDLRADRQPEFTQIDLEMSFIEEEDIYTTMEGLTRYIFKTVRGIDLPNPFLRLTYDEAMNIYGSDKPDLRYEITLKDVKEFTDASDFNAFKSAEVVKGLVIEGGSKYSRKIIDKLTEFVKKYKAKGLAWMKGENGVLTGGISKFFSNDLQVEMRNALKINDNDIIFLIGDKKMITLNALGSLRAEIAKQEKLSNANSFVPLWVTEFPMFEFDEETNRYTAMHHPFTAPKKADFKKLDSNPLNTRSRGYDLTINGHEIAGGSIRIHQPDIQVKIFSLLGLTHKEALEKFGFLLEALKYGTPPHGGIAFGFDRLVMLLAGTENIRDVIAFPKTTSASSLMEDSPSPVTTDQLYELGIQLKKRKSED</sequence>
<evidence type="ECO:0000256" key="6">
    <source>
        <dbReference type="ARBA" id="ARBA00023146"/>
    </source>
</evidence>
<evidence type="ECO:0000256" key="4">
    <source>
        <dbReference type="ARBA" id="ARBA00022840"/>
    </source>
</evidence>
<gene>
    <name evidence="8" type="ORF">METZ01_LOCUS130773</name>
</gene>
<accession>A0A381YLQ1</accession>
<evidence type="ECO:0000313" key="8">
    <source>
        <dbReference type="EMBL" id="SVA77919.1"/>
    </source>
</evidence>
<dbReference type="InterPro" id="IPR047090">
    <property type="entry name" value="AspRS_core"/>
</dbReference>
<dbReference type="InterPro" id="IPR006195">
    <property type="entry name" value="aa-tRNA-synth_II"/>
</dbReference>
<dbReference type="Pfam" id="PF01336">
    <property type="entry name" value="tRNA_anti-codon"/>
    <property type="match status" value="1"/>
</dbReference>
<dbReference type="GO" id="GO:0003676">
    <property type="term" value="F:nucleic acid binding"/>
    <property type="evidence" value="ECO:0007669"/>
    <property type="project" value="InterPro"/>
</dbReference>
<dbReference type="InterPro" id="IPR012340">
    <property type="entry name" value="NA-bd_OB-fold"/>
</dbReference>
<dbReference type="InterPro" id="IPR004365">
    <property type="entry name" value="NA-bd_OB_tRNA"/>
</dbReference>
<dbReference type="CDD" id="cd04317">
    <property type="entry name" value="EcAspRS_like_N"/>
    <property type="match status" value="1"/>
</dbReference>
<evidence type="ECO:0000259" key="7">
    <source>
        <dbReference type="PROSITE" id="PS50862"/>
    </source>
</evidence>
<dbReference type="InterPro" id="IPR002312">
    <property type="entry name" value="Asp/Asn-tRNA-synth_IIb"/>
</dbReference>
<dbReference type="NCBIfam" id="NF001750">
    <property type="entry name" value="PRK00476.1"/>
    <property type="match status" value="1"/>
</dbReference>
<dbReference type="Pfam" id="PF02938">
    <property type="entry name" value="GAD"/>
    <property type="match status" value="1"/>
</dbReference>